<evidence type="ECO:0000313" key="2">
    <source>
        <dbReference type="Proteomes" id="UP000252139"/>
    </source>
</evidence>
<feature type="non-terminal residue" evidence="1">
    <location>
        <position position="96"/>
    </location>
</feature>
<keyword evidence="2" id="KW-1185">Reference proteome</keyword>
<organism evidence="1 2">
    <name type="scientific">Rhizopus azygosporus</name>
    <name type="common">Rhizopus microsporus var. azygosporus</name>
    <dbReference type="NCBI Taxonomy" id="86630"/>
    <lineage>
        <taxon>Eukaryota</taxon>
        <taxon>Fungi</taxon>
        <taxon>Fungi incertae sedis</taxon>
        <taxon>Mucoromycota</taxon>
        <taxon>Mucoromycotina</taxon>
        <taxon>Mucoromycetes</taxon>
        <taxon>Mucorales</taxon>
        <taxon>Mucorineae</taxon>
        <taxon>Rhizopodaceae</taxon>
        <taxon>Rhizopus</taxon>
    </lineage>
</organism>
<comment type="caution">
    <text evidence="1">The sequence shown here is derived from an EMBL/GenBank/DDBJ whole genome shotgun (WGS) entry which is preliminary data.</text>
</comment>
<accession>A0A367IL15</accession>
<sequence>MYFEDLQRHLQVKADSGVNTDVVMCIKLEGITKGYSLVDRIGIPWAFLYDTIKRYKDNGEDFNCIFGLKNGKYFICAFVEEAVEDFSHFQNNAEEL</sequence>
<proteinExistence type="predicted"/>
<dbReference type="EMBL" id="PJQL01005257">
    <property type="protein sequence ID" value="RCH78323.1"/>
    <property type="molecule type" value="Genomic_DNA"/>
</dbReference>
<dbReference type="AlphaFoldDB" id="A0A367IL15"/>
<reference evidence="1 2" key="1">
    <citation type="journal article" date="2018" name="G3 (Bethesda)">
        <title>Phylogenetic and Phylogenomic Definition of Rhizopus Species.</title>
        <authorList>
            <person name="Gryganskyi A.P."/>
            <person name="Golan J."/>
            <person name="Dolatabadi S."/>
            <person name="Mondo S."/>
            <person name="Robb S."/>
            <person name="Idnurm A."/>
            <person name="Muszewska A."/>
            <person name="Steczkiewicz K."/>
            <person name="Masonjones S."/>
            <person name="Liao H.L."/>
            <person name="Gajdeczka M.T."/>
            <person name="Anike F."/>
            <person name="Vuek A."/>
            <person name="Anishchenko I.M."/>
            <person name="Voigt K."/>
            <person name="de Hoog G.S."/>
            <person name="Smith M.E."/>
            <person name="Heitman J."/>
            <person name="Vilgalys R."/>
            <person name="Stajich J.E."/>
        </authorList>
    </citation>
    <scope>NUCLEOTIDE SEQUENCE [LARGE SCALE GENOMIC DNA]</scope>
    <source>
        <strain evidence="1 2">CBS 357.93</strain>
    </source>
</reference>
<protein>
    <submittedName>
        <fullName evidence="1">Uncharacterized protein</fullName>
    </submittedName>
</protein>
<dbReference type="Proteomes" id="UP000252139">
    <property type="component" value="Unassembled WGS sequence"/>
</dbReference>
<name>A0A367IL15_RHIAZ</name>
<gene>
    <name evidence="1" type="ORF">CU097_002043</name>
</gene>
<evidence type="ECO:0000313" key="1">
    <source>
        <dbReference type="EMBL" id="RCH78323.1"/>
    </source>
</evidence>